<dbReference type="InterPro" id="IPR035914">
    <property type="entry name" value="Sperma_CUB_dom_sf"/>
</dbReference>
<evidence type="ECO:0000313" key="13">
    <source>
        <dbReference type="RefSeq" id="XP_015270392.1"/>
    </source>
</evidence>
<keyword evidence="5" id="KW-0378">Hydrolase</keyword>
<dbReference type="SUPFAM" id="SSF49854">
    <property type="entry name" value="Spermadhesin, CUB domain"/>
    <property type="match status" value="2"/>
</dbReference>
<keyword evidence="7 13" id="KW-0482">Metalloprotease</keyword>
<evidence type="ECO:0000256" key="2">
    <source>
        <dbReference type="ARBA" id="ARBA00022525"/>
    </source>
</evidence>
<dbReference type="Gene3D" id="2.20.100.10">
    <property type="entry name" value="Thrombospondin type-1 (TSP1) repeat"/>
    <property type="match status" value="3"/>
</dbReference>
<dbReference type="InterPro" id="IPR024079">
    <property type="entry name" value="MetalloPept_cat_dom_sf"/>
</dbReference>
<dbReference type="InterPro" id="IPR013273">
    <property type="entry name" value="ADAMTS/ADAMTS-like"/>
</dbReference>
<dbReference type="SMART" id="SM00042">
    <property type="entry name" value="CUB"/>
    <property type="match status" value="1"/>
</dbReference>
<evidence type="ECO:0000256" key="5">
    <source>
        <dbReference type="ARBA" id="ARBA00022801"/>
    </source>
</evidence>
<feature type="domain" description="Peptidase M12B" evidence="11">
    <location>
        <begin position="113"/>
        <end position="318"/>
    </location>
</feature>
<dbReference type="Pfam" id="PF01421">
    <property type="entry name" value="Reprolysin"/>
    <property type="match status" value="1"/>
</dbReference>
<dbReference type="InterPro" id="IPR010294">
    <property type="entry name" value="ADAMTS_spacer1"/>
</dbReference>
<gene>
    <name evidence="13" type="primary">ADAMTS13</name>
</gene>
<keyword evidence="9" id="KW-0325">Glycoprotein</keyword>
<reference evidence="13" key="1">
    <citation type="submission" date="2025-08" db="UniProtKB">
        <authorList>
            <consortium name="RefSeq"/>
        </authorList>
    </citation>
    <scope>IDENTIFICATION</scope>
</reference>
<dbReference type="SMART" id="SM00209">
    <property type="entry name" value="TSP1"/>
    <property type="match status" value="5"/>
</dbReference>
<evidence type="ECO:0000256" key="3">
    <source>
        <dbReference type="ARBA" id="ARBA00022670"/>
    </source>
</evidence>
<feature type="binding site" evidence="10">
    <location>
        <position position="257"/>
    </location>
    <ligand>
        <name>Zn(2+)</name>
        <dbReference type="ChEBI" id="CHEBI:29105"/>
        <note>catalytic</note>
    </ligand>
</feature>
<comment type="caution">
    <text evidence="10">Lacks conserved residue(s) required for the propagation of feature annotation.</text>
</comment>
<dbReference type="InterPro" id="IPR045371">
    <property type="entry name" value="ADAMTS_CR_3"/>
</dbReference>
<dbReference type="Pfam" id="PF05986">
    <property type="entry name" value="ADAMTS_spacer1"/>
    <property type="match status" value="1"/>
</dbReference>
<dbReference type="InterPro" id="IPR001590">
    <property type="entry name" value="Peptidase_M12B"/>
</dbReference>
<dbReference type="PROSITE" id="PS50092">
    <property type="entry name" value="TSP1"/>
    <property type="match status" value="5"/>
</dbReference>
<dbReference type="InterPro" id="IPR000884">
    <property type="entry name" value="TSP1_rpt"/>
</dbReference>
<dbReference type="SUPFAM" id="SSF82895">
    <property type="entry name" value="TSP-1 type 1 repeat"/>
    <property type="match status" value="5"/>
</dbReference>
<dbReference type="RefSeq" id="XP_015270392.1">
    <property type="nucleotide sequence ID" value="XM_015414906.1"/>
</dbReference>
<evidence type="ECO:0000256" key="10">
    <source>
        <dbReference type="PROSITE-ProRule" id="PRU00276"/>
    </source>
</evidence>
<dbReference type="PANTHER" id="PTHR13723:SF20">
    <property type="entry name" value="A DISINTEGRIN AND METALLOPROTEINASE WITH THROMBOSPONDIN MOTIFS 13"/>
    <property type="match status" value="1"/>
</dbReference>
<dbReference type="InterPro" id="IPR041645">
    <property type="entry name" value="ADAMTS_CR_2"/>
</dbReference>
<dbReference type="GeneID" id="107113557"/>
<feature type="binding site" evidence="10">
    <location>
        <position position="261"/>
    </location>
    <ligand>
        <name>Zn(2+)</name>
        <dbReference type="ChEBI" id="CHEBI:29105"/>
        <note>catalytic</note>
    </ligand>
</feature>
<evidence type="ECO:0000313" key="12">
    <source>
        <dbReference type="Proteomes" id="UP000694871"/>
    </source>
</evidence>
<dbReference type="Pfam" id="PF12896">
    <property type="entry name" value="ANAPC4"/>
    <property type="match status" value="1"/>
</dbReference>
<evidence type="ECO:0000256" key="1">
    <source>
        <dbReference type="ARBA" id="ARBA00004613"/>
    </source>
</evidence>
<dbReference type="PROSITE" id="PS50215">
    <property type="entry name" value="ADAM_MEPRO"/>
    <property type="match status" value="1"/>
</dbReference>
<accession>A0ABM1K9K5</accession>
<evidence type="ECO:0000256" key="7">
    <source>
        <dbReference type="ARBA" id="ARBA00023049"/>
    </source>
</evidence>
<keyword evidence="4 10" id="KW-0479">Metal-binding</keyword>
<keyword evidence="8" id="KW-1015">Disulfide bond</keyword>
<dbReference type="Pfam" id="PF00090">
    <property type="entry name" value="TSP_1"/>
    <property type="match status" value="1"/>
</dbReference>
<organism evidence="12 13">
    <name type="scientific">Gekko japonicus</name>
    <name type="common">Schlegel's Japanese gecko</name>
    <dbReference type="NCBI Taxonomy" id="146911"/>
    <lineage>
        <taxon>Eukaryota</taxon>
        <taxon>Metazoa</taxon>
        <taxon>Chordata</taxon>
        <taxon>Craniata</taxon>
        <taxon>Vertebrata</taxon>
        <taxon>Euteleostomi</taxon>
        <taxon>Lepidosauria</taxon>
        <taxon>Squamata</taxon>
        <taxon>Bifurcata</taxon>
        <taxon>Gekkota</taxon>
        <taxon>Gekkonidae</taxon>
        <taxon>Gekkoninae</taxon>
        <taxon>Gekko</taxon>
    </lineage>
</organism>
<proteinExistence type="predicted"/>
<feature type="active site" evidence="10">
    <location>
        <position position="258"/>
    </location>
</feature>
<keyword evidence="3" id="KW-0645">Protease</keyword>
<dbReference type="Gene3D" id="2.60.120.290">
    <property type="entry name" value="Spermadhesin, CUB domain"/>
    <property type="match status" value="1"/>
</dbReference>
<comment type="subcellular location">
    <subcellularLocation>
        <location evidence="1">Secreted</location>
    </subcellularLocation>
</comment>
<dbReference type="Gene3D" id="3.40.1620.60">
    <property type="match status" value="1"/>
</dbReference>
<dbReference type="InterPro" id="IPR036383">
    <property type="entry name" value="TSP1_rpt_sf"/>
</dbReference>
<dbReference type="InterPro" id="IPR000859">
    <property type="entry name" value="CUB_dom"/>
</dbReference>
<dbReference type="InterPro" id="IPR050439">
    <property type="entry name" value="ADAMTS_ADAMTS-like"/>
</dbReference>
<dbReference type="SUPFAM" id="SSF55486">
    <property type="entry name" value="Metalloproteases ('zincins'), catalytic domain"/>
    <property type="match status" value="1"/>
</dbReference>
<keyword evidence="2" id="KW-0964">Secreted</keyword>
<dbReference type="PANTHER" id="PTHR13723">
    <property type="entry name" value="ADAMTS A DISINTEGRIN AND METALLOPROTEASE WITH THROMBOSPONDIN MOTIFS PROTEASE"/>
    <property type="match status" value="1"/>
</dbReference>
<dbReference type="CDD" id="cd04273">
    <property type="entry name" value="ZnMc_ADAMTS_like"/>
    <property type="match status" value="1"/>
</dbReference>
<evidence type="ECO:0000256" key="9">
    <source>
        <dbReference type="ARBA" id="ARBA00023180"/>
    </source>
</evidence>
<evidence type="ECO:0000256" key="8">
    <source>
        <dbReference type="ARBA" id="ARBA00023157"/>
    </source>
</evidence>
<dbReference type="Pfam" id="PF19030">
    <property type="entry name" value="TSP1_ADAMTS"/>
    <property type="match status" value="4"/>
</dbReference>
<dbReference type="Proteomes" id="UP000694871">
    <property type="component" value="Unplaced"/>
</dbReference>
<keyword evidence="12" id="KW-1185">Reference proteome</keyword>
<dbReference type="InterPro" id="IPR024790">
    <property type="entry name" value="APC4_long_dom"/>
</dbReference>
<dbReference type="Pfam" id="PF17771">
    <property type="entry name" value="ADAMTS_CR_2"/>
    <property type="match status" value="1"/>
</dbReference>
<name>A0ABM1K9K5_GEKJA</name>
<evidence type="ECO:0000259" key="11">
    <source>
        <dbReference type="PROSITE" id="PS50215"/>
    </source>
</evidence>
<evidence type="ECO:0000256" key="6">
    <source>
        <dbReference type="ARBA" id="ARBA00022833"/>
    </source>
</evidence>
<dbReference type="GO" id="GO:0008237">
    <property type="term" value="F:metallopeptidase activity"/>
    <property type="evidence" value="ECO:0007669"/>
    <property type="project" value="UniProtKB-KW"/>
</dbReference>
<dbReference type="Gene3D" id="3.40.390.10">
    <property type="entry name" value="Collagenase (Catalytic Domain)"/>
    <property type="match status" value="1"/>
</dbReference>
<keyword evidence="6 10" id="KW-0862">Zinc</keyword>
<protein>
    <submittedName>
        <fullName evidence="13">A disintegrin and metalloproteinase with thrombospondin motifs 13</fullName>
    </submittedName>
</protein>
<evidence type="ECO:0000256" key="4">
    <source>
        <dbReference type="ARBA" id="ARBA00022723"/>
    </source>
</evidence>
<dbReference type="PRINTS" id="PR01857">
    <property type="entry name" value="ADAMTSFAMILY"/>
</dbReference>
<feature type="binding site" evidence="10">
    <location>
        <position position="267"/>
    </location>
    <ligand>
        <name>Zn(2+)</name>
        <dbReference type="ChEBI" id="CHEBI:29105"/>
        <note>catalytic</note>
    </ligand>
</feature>
<dbReference type="Pfam" id="PF19236">
    <property type="entry name" value="ADAMTS_CR_3"/>
    <property type="match status" value="1"/>
</dbReference>
<dbReference type="Gene3D" id="2.60.120.830">
    <property type="match status" value="1"/>
</dbReference>
<sequence length="1282" mass="139975">MLALFAEAIAAVGAFILKADELLQVIDSSMKNFKAFSRWLYVGFPSMQGPEPKDHHLKLLFAQWCPLQLSHHACNSPGTPSRRLLPGSLLAVQTTRGRKLLSRVRKGAESTVKHLELLVVVGPDVFWFHKEDTERYILTNLNIGAELLRDASLGAQFRVHLIRMIVLTEPEEGISITTNLTSSVVSVCEWARKVNPENDSDPSHADLVLYVTRVDLELPDGDKQVRGVTQLGGACSSLWNCIITEDTGFDLGVTMAHEIGHSFGVQHDGEGNQCSGSGHIMGSEGALNSVDLAWSACSREQLLAFVSTGQAGCMDDLPDPKDSIPGGKPGLYYGADEQCKIAFGGAAAACTFARHDMDMCGVLSCHTDAADLASCTRLLVPLLDGTECGVDKWCFKGRCSSLEDLGPIAVVHGHWSSWTPSVACSRSCGGGVVARRRHCNNPRPAFGGRPCEGEALQAEMCNTQPCLKTQLGFMEEQCAATDVKPLSLSLEFPSFYKWTSAANYAKGDLLCKHVCRARGKDFMVSRGEQFIDGTRCVRGVRGDEEVFALCVAGTCMVLGCDGKMNSGKKMDACRVCGGDNSTCFSVKGSYTEGKAGGYATFLVLPRNATTVRVVNRKPLFTHLAVKIQGQYVVAGSGTISLNVTYPSVLEDSRLEYTVFLTEDNLPSLEEVCMDGPVQEDVEIQVYRRYGEEYGSITSPDIVFSYFQPSEKRASRLGPCSVTCGEDLITAVSSPSRWKASKPGKCSATCGLGIAPRNLSCIQVSGGLETVVEDALCSVEKKPLAFVSCMVNVCPLGWHRENDVRPLESSVVPFWPHQNRSQSVSVWSPLAGECPVSCGGGSVLLRYVCLDFDTKEETEEGYCDQALKPESQVEICNLLPCPPSWFRKQGPCSASCGGGVMRNVLYCARQTGEKEEEEMLPDTHCEDLPRPEEQEACNLQPCPPRWKVAGLSPCSSSCGLGVALQTVICIQFSRGREIEVTNTSCLEAEKPLPSIPCIDRMCSYEWRSTEWTECSVSCGSSIQTREVFCTSPQMGARVNPILCRNSPKPVRVRSCSLGPCLEQGICGRLFLRSTGLINMTGLQASDCTIAIGRPLGEVVTVQVLESSLNCSTGEMVVFSSRKMWRTGCKRLTLSVINARTNTLMVRQRLLLPGNGVVLQYSSAAARKKYHQDCDVQLFGPRGEITSPAPLAGVGTEAACRTFIDVAPRHRIAIHTVHVDLSVQANEAHSRYILIRDVNNMKTSVFSRNQLFYWQSTGNRAEIEFNKDFADIHFRAEYWIVEPK</sequence>